<dbReference type="InterPro" id="IPR001638">
    <property type="entry name" value="Solute-binding_3/MltF_N"/>
</dbReference>
<protein>
    <submittedName>
        <fullName evidence="6">Glutamate ABC transporter substrate-binding protein</fullName>
    </submittedName>
</protein>
<keyword evidence="7" id="KW-1185">Reference proteome</keyword>
<dbReference type="InterPro" id="IPR051455">
    <property type="entry name" value="Bact_solute-bind_prot3"/>
</dbReference>
<gene>
    <name evidence="6" type="ORF">WHI96_21680</name>
</gene>
<dbReference type="Proteomes" id="UP001464923">
    <property type="component" value="Unassembled WGS sequence"/>
</dbReference>
<dbReference type="PROSITE" id="PS51257">
    <property type="entry name" value="PROKAR_LIPOPROTEIN"/>
    <property type="match status" value="1"/>
</dbReference>
<dbReference type="EMBL" id="JBEDNP010000014">
    <property type="protein sequence ID" value="MEQ3541431.1"/>
    <property type="molecule type" value="Genomic_DNA"/>
</dbReference>
<accession>A0ABV1JZN2</accession>
<keyword evidence="3 4" id="KW-0732">Signal</keyword>
<dbReference type="SUPFAM" id="SSF53850">
    <property type="entry name" value="Periplasmic binding protein-like II"/>
    <property type="match status" value="1"/>
</dbReference>
<dbReference type="SMART" id="SM00062">
    <property type="entry name" value="PBPb"/>
    <property type="match status" value="1"/>
</dbReference>
<organism evidence="6 7">
    <name type="scientific">Pseudonocardia tropica</name>
    <dbReference type="NCBI Taxonomy" id="681289"/>
    <lineage>
        <taxon>Bacteria</taxon>
        <taxon>Bacillati</taxon>
        <taxon>Actinomycetota</taxon>
        <taxon>Actinomycetes</taxon>
        <taxon>Pseudonocardiales</taxon>
        <taxon>Pseudonocardiaceae</taxon>
        <taxon>Pseudonocardia</taxon>
    </lineage>
</organism>
<evidence type="ECO:0000256" key="1">
    <source>
        <dbReference type="ARBA" id="ARBA00010333"/>
    </source>
</evidence>
<evidence type="ECO:0000256" key="4">
    <source>
        <dbReference type="SAM" id="SignalP"/>
    </source>
</evidence>
<reference evidence="6 7" key="1">
    <citation type="submission" date="2024-03" db="EMBL/GenBank/DDBJ databases">
        <title>Draft genome sequence of Pseudonocardia tropica JCM 19149.</title>
        <authorList>
            <person name="Butdee W."/>
            <person name="Duangmal K."/>
        </authorList>
    </citation>
    <scope>NUCLEOTIDE SEQUENCE [LARGE SCALE GENOMIC DNA]</scope>
    <source>
        <strain evidence="6 7">JCM 19149</strain>
    </source>
</reference>
<evidence type="ECO:0000259" key="5">
    <source>
        <dbReference type="SMART" id="SM00062"/>
    </source>
</evidence>
<evidence type="ECO:0000256" key="3">
    <source>
        <dbReference type="ARBA" id="ARBA00022729"/>
    </source>
</evidence>
<sequence>MKRTRILVAAALAATLALAGCGREGAPGAEGSGYQPTVAQNVTVEGSPTFDAMKQRGRVVVGVKDDQPNLGFRDATTNEFSGFDIDIARMVAGGLGFSPDQIDYKVIPSAAREDNIERGDVDYYVGTYTINDKRKQRVGFAGPYYVAGQSLLVRADDDAITGPQTLQGKRVCSVTGSTPIQRVKDQKLTDQVVEFQTYTQCVDQLINNQVDAVTTDDAILLGYAAQNPEQLKVVGEKFSSEPYGIGVPKADTALRNKINDLLQASIDDGTWKTIYDGTLGKSGTQTEPPAIERY</sequence>
<evidence type="ECO:0000256" key="2">
    <source>
        <dbReference type="ARBA" id="ARBA00022448"/>
    </source>
</evidence>
<comment type="caution">
    <text evidence="6">The sequence shown here is derived from an EMBL/GenBank/DDBJ whole genome shotgun (WGS) entry which is preliminary data.</text>
</comment>
<comment type="similarity">
    <text evidence="1">Belongs to the bacterial solute-binding protein 3 family.</text>
</comment>
<evidence type="ECO:0000313" key="6">
    <source>
        <dbReference type="EMBL" id="MEQ3541431.1"/>
    </source>
</evidence>
<dbReference type="PANTHER" id="PTHR30085">
    <property type="entry name" value="AMINO ACID ABC TRANSPORTER PERMEASE"/>
    <property type="match status" value="1"/>
</dbReference>
<keyword evidence="2" id="KW-0813">Transport</keyword>
<dbReference type="Gene3D" id="3.40.190.10">
    <property type="entry name" value="Periplasmic binding protein-like II"/>
    <property type="match status" value="2"/>
</dbReference>
<dbReference type="CDD" id="cd13690">
    <property type="entry name" value="PBP2_GluB"/>
    <property type="match status" value="1"/>
</dbReference>
<evidence type="ECO:0000313" key="7">
    <source>
        <dbReference type="Proteomes" id="UP001464923"/>
    </source>
</evidence>
<proteinExistence type="inferred from homology"/>
<dbReference type="PANTHER" id="PTHR30085:SF6">
    <property type="entry name" value="ABC TRANSPORTER GLUTAMINE-BINDING PROTEIN GLNH"/>
    <property type="match status" value="1"/>
</dbReference>
<dbReference type="RefSeq" id="WP_345651497.1">
    <property type="nucleotide sequence ID" value="NZ_BAABLY010000077.1"/>
</dbReference>
<name>A0ABV1JZN2_9PSEU</name>
<feature type="domain" description="Solute-binding protein family 3/N-terminal" evidence="5">
    <location>
        <begin position="58"/>
        <end position="282"/>
    </location>
</feature>
<feature type="chain" id="PRO_5046435726" evidence="4">
    <location>
        <begin position="20"/>
        <end position="294"/>
    </location>
</feature>
<dbReference type="Pfam" id="PF00497">
    <property type="entry name" value="SBP_bac_3"/>
    <property type="match status" value="1"/>
</dbReference>
<feature type="signal peptide" evidence="4">
    <location>
        <begin position="1"/>
        <end position="19"/>
    </location>
</feature>